<dbReference type="GO" id="GO:0019202">
    <property type="term" value="F:amino acid kinase activity"/>
    <property type="evidence" value="ECO:0007669"/>
    <property type="project" value="TreeGrafter"/>
</dbReference>
<feature type="domain" description="Aminoglycoside phosphotransferase" evidence="2">
    <location>
        <begin position="29"/>
        <end position="267"/>
    </location>
</feature>
<accession>A0A916RBA9</accession>
<dbReference type="PANTHER" id="PTHR21064:SF6">
    <property type="entry name" value="AMINOGLYCOSIDE PHOSPHOTRANSFERASE DOMAIN-CONTAINING PROTEIN"/>
    <property type="match status" value="1"/>
</dbReference>
<comment type="caution">
    <text evidence="3">The sequence shown here is derived from an EMBL/GenBank/DDBJ whole genome shotgun (WGS) entry which is preliminary data.</text>
</comment>
<dbReference type="EMBL" id="BMKB01000003">
    <property type="protein sequence ID" value="GGA51208.1"/>
    <property type="molecule type" value="Genomic_DNA"/>
</dbReference>
<dbReference type="RefSeq" id="WP_164734859.1">
    <property type="nucleotide sequence ID" value="NZ_BMKB01000003.1"/>
</dbReference>
<dbReference type="Proteomes" id="UP000596977">
    <property type="component" value="Unassembled WGS sequence"/>
</dbReference>
<organism evidence="3 4">
    <name type="scientific">Pelagibacterium lentulum</name>
    <dbReference type="NCBI Taxonomy" id="2029865"/>
    <lineage>
        <taxon>Bacteria</taxon>
        <taxon>Pseudomonadati</taxon>
        <taxon>Pseudomonadota</taxon>
        <taxon>Alphaproteobacteria</taxon>
        <taxon>Hyphomicrobiales</taxon>
        <taxon>Devosiaceae</taxon>
        <taxon>Pelagibacterium</taxon>
    </lineage>
</organism>
<keyword evidence="4" id="KW-1185">Reference proteome</keyword>
<dbReference type="InterPro" id="IPR050249">
    <property type="entry name" value="Pseudomonas-type_ThrB"/>
</dbReference>
<sequence>MTEWHELEKAFGLWPETAGARAHLLNLSENHTFRLDTPAGKKFVLRVHRPTYHSQLAIESELAWMRALRAEAGLFTPQPIPGLNGQDVQIAPFISESDQRHMVLFAFEEGEEPEEDEGLALVFAQLGELAARCHSHVEGWTPPSRFERQIWTEGAILDADAIWGDWREAPNVRDDIRAVLDRLDQQLRKNLGQYGQQSDRFGLIHADMRLANLLVENGTTRLIDFDDCGFCWFGYDFAAAVSFFEDSPLVPQLRNAWLQGYRKFRAFGAEHEAMLDTMVMLRRMALLAWIGSHSETELAQSLRADFANITAEMAERFLVTGTIDRG</sequence>
<gene>
    <name evidence="3" type="ORF">GCM10011499_21530</name>
</gene>
<evidence type="ECO:0000313" key="3">
    <source>
        <dbReference type="EMBL" id="GGA51208.1"/>
    </source>
</evidence>
<evidence type="ECO:0000313" key="4">
    <source>
        <dbReference type="Proteomes" id="UP000596977"/>
    </source>
</evidence>
<dbReference type="Gene3D" id="1.20.1270.170">
    <property type="match status" value="1"/>
</dbReference>
<dbReference type="SUPFAM" id="SSF56112">
    <property type="entry name" value="Protein kinase-like (PK-like)"/>
    <property type="match status" value="1"/>
</dbReference>
<dbReference type="InterPro" id="IPR011009">
    <property type="entry name" value="Kinase-like_dom_sf"/>
</dbReference>
<evidence type="ECO:0000259" key="2">
    <source>
        <dbReference type="Pfam" id="PF01636"/>
    </source>
</evidence>
<dbReference type="AlphaFoldDB" id="A0A916RBA9"/>
<dbReference type="InterPro" id="IPR002575">
    <property type="entry name" value="Aminoglycoside_PTrfase"/>
</dbReference>
<evidence type="ECO:0000256" key="1">
    <source>
        <dbReference type="ARBA" id="ARBA00038240"/>
    </source>
</evidence>
<reference evidence="3 4" key="1">
    <citation type="journal article" date="2014" name="Int. J. Syst. Evol. Microbiol.">
        <title>Complete genome sequence of Corynebacterium casei LMG S-19264T (=DSM 44701T), isolated from a smear-ripened cheese.</title>
        <authorList>
            <consortium name="US DOE Joint Genome Institute (JGI-PGF)"/>
            <person name="Walter F."/>
            <person name="Albersmeier A."/>
            <person name="Kalinowski J."/>
            <person name="Ruckert C."/>
        </authorList>
    </citation>
    <scope>NUCLEOTIDE SEQUENCE [LARGE SCALE GENOMIC DNA]</scope>
    <source>
        <strain evidence="3 4">CGMCC 1.15896</strain>
    </source>
</reference>
<dbReference type="Gene3D" id="1.10.510.10">
    <property type="entry name" value="Transferase(Phosphotransferase) domain 1"/>
    <property type="match status" value="1"/>
</dbReference>
<name>A0A916RBA9_9HYPH</name>
<dbReference type="Pfam" id="PF01636">
    <property type="entry name" value="APH"/>
    <property type="match status" value="1"/>
</dbReference>
<proteinExistence type="inferred from homology"/>
<protein>
    <submittedName>
        <fullName evidence="3">Aminoglycoside phosphotransferase</fullName>
    </submittedName>
</protein>
<comment type="similarity">
    <text evidence="1">Belongs to the pseudomonas-type ThrB family.</text>
</comment>
<dbReference type="Gene3D" id="3.30.200.70">
    <property type="match status" value="1"/>
</dbReference>
<dbReference type="PANTHER" id="PTHR21064">
    <property type="entry name" value="AMINOGLYCOSIDE PHOSPHOTRANSFERASE DOMAIN-CONTAINING PROTEIN-RELATED"/>
    <property type="match status" value="1"/>
</dbReference>